<accession>A0A931PUJ1</accession>
<evidence type="ECO:0000256" key="1">
    <source>
        <dbReference type="SAM" id="SignalP"/>
    </source>
</evidence>
<name>A0A931PUJ1_FIMGI</name>
<protein>
    <submittedName>
        <fullName evidence="2">Uncharacterized protein</fullName>
    </submittedName>
</protein>
<feature type="signal peptide" evidence="1">
    <location>
        <begin position="1"/>
        <end position="19"/>
    </location>
</feature>
<evidence type="ECO:0000313" key="2">
    <source>
        <dbReference type="EMBL" id="MBI1757453.1"/>
    </source>
</evidence>
<dbReference type="Proteomes" id="UP000727962">
    <property type="component" value="Unassembled WGS sequence"/>
</dbReference>
<comment type="caution">
    <text evidence="2">The sequence shown here is derived from an EMBL/GenBank/DDBJ whole genome shotgun (WGS) entry which is preliminary data.</text>
</comment>
<proteinExistence type="predicted"/>
<dbReference type="AlphaFoldDB" id="A0A931PUJ1"/>
<organism evidence="2 3">
    <name type="scientific">Fimbriimonas ginsengisoli</name>
    <dbReference type="NCBI Taxonomy" id="1005039"/>
    <lineage>
        <taxon>Bacteria</taxon>
        <taxon>Bacillati</taxon>
        <taxon>Armatimonadota</taxon>
        <taxon>Fimbriimonadia</taxon>
        <taxon>Fimbriimonadales</taxon>
        <taxon>Fimbriimonadaceae</taxon>
        <taxon>Fimbriimonas</taxon>
    </lineage>
</organism>
<evidence type="ECO:0000313" key="3">
    <source>
        <dbReference type="Proteomes" id="UP000727962"/>
    </source>
</evidence>
<gene>
    <name evidence="2" type="ORF">HYR64_10150</name>
</gene>
<keyword evidence="1" id="KW-0732">Signal</keyword>
<reference evidence="2" key="1">
    <citation type="submission" date="2020-07" db="EMBL/GenBank/DDBJ databases">
        <title>Huge and variable diversity of episymbiotic CPR bacteria and DPANN archaea in groundwater ecosystems.</title>
        <authorList>
            <person name="He C.Y."/>
            <person name="Keren R."/>
            <person name="Whittaker M."/>
            <person name="Farag I.F."/>
            <person name="Doudna J."/>
            <person name="Cate J.H.D."/>
            <person name="Banfield J.F."/>
        </authorList>
    </citation>
    <scope>NUCLEOTIDE SEQUENCE</scope>
    <source>
        <strain evidence="2">NC_groundwater_17_Pr7_B-0.1um_64_12</strain>
    </source>
</reference>
<sequence length="115" mass="12272">MLPLLPALLMLILHGPTGAENLAANDRVPEALRVLGMRLSGSRATSVRQVDRANALELARGQGLSHAVMCLIAGAEAPTETSERPELVGLGLEPSFHLDSGHFECRRSRDGPAIR</sequence>
<dbReference type="EMBL" id="JACOSL010000062">
    <property type="protein sequence ID" value="MBI1757453.1"/>
    <property type="molecule type" value="Genomic_DNA"/>
</dbReference>
<feature type="chain" id="PRO_5037665221" evidence="1">
    <location>
        <begin position="20"/>
        <end position="115"/>
    </location>
</feature>